<protein>
    <submittedName>
        <fullName evidence="5">Copper resistance protein CopC</fullName>
    </submittedName>
</protein>
<keyword evidence="1" id="KW-0732">Signal</keyword>
<dbReference type="InterPro" id="IPR014756">
    <property type="entry name" value="Ig_E-set"/>
</dbReference>
<dbReference type="Proteomes" id="UP000679498">
    <property type="component" value="Chromosome"/>
</dbReference>
<dbReference type="InterPro" id="IPR007348">
    <property type="entry name" value="CopC_dom"/>
</dbReference>
<evidence type="ECO:0000256" key="1">
    <source>
        <dbReference type="ARBA" id="ARBA00022729"/>
    </source>
</evidence>
<dbReference type="RefSeq" id="WP_069940631.1">
    <property type="nucleotide sequence ID" value="NZ_CP075897.1"/>
</dbReference>
<evidence type="ECO:0000313" key="5">
    <source>
        <dbReference type="EMBL" id="QWB31565.1"/>
    </source>
</evidence>
<dbReference type="SUPFAM" id="SSF81296">
    <property type="entry name" value="E set domains"/>
    <property type="match status" value="1"/>
</dbReference>
<evidence type="ECO:0000256" key="2">
    <source>
        <dbReference type="ARBA" id="ARBA00023008"/>
    </source>
</evidence>
<dbReference type="EMBL" id="CP075897">
    <property type="protein sequence ID" value="QWB31565.1"/>
    <property type="molecule type" value="Genomic_DNA"/>
</dbReference>
<evidence type="ECO:0000259" key="4">
    <source>
        <dbReference type="Pfam" id="PF04234"/>
    </source>
</evidence>
<sequence length="119" mass="13398">MVPSAHTGLESSTPGANQTVQPTDKLTLRFESEIEAGGSLQVSAVDASDILEGTFTQENERMILTLDRPMAPGKYQVDWKIIGTDGHPINVHIHSLSYQVILRPNQKRRHHLFKRKRKK</sequence>
<dbReference type="Pfam" id="PF04234">
    <property type="entry name" value="CopC"/>
    <property type="match status" value="1"/>
</dbReference>
<organism evidence="5 6">
    <name type="scientific">Exiguobacterium acetylicum</name>
    <name type="common">Brevibacterium acetylicum</name>
    <dbReference type="NCBI Taxonomy" id="41170"/>
    <lineage>
        <taxon>Bacteria</taxon>
        <taxon>Bacillati</taxon>
        <taxon>Bacillota</taxon>
        <taxon>Bacilli</taxon>
        <taxon>Bacillales</taxon>
        <taxon>Bacillales Family XII. Incertae Sedis</taxon>
        <taxon>Exiguobacterium</taxon>
    </lineage>
</organism>
<feature type="region of interest" description="Disordered" evidence="3">
    <location>
        <begin position="1"/>
        <end position="23"/>
    </location>
</feature>
<dbReference type="InterPro" id="IPR014755">
    <property type="entry name" value="Cu-Rt/internalin_Ig-like"/>
</dbReference>
<dbReference type="Gene3D" id="2.60.40.1220">
    <property type="match status" value="1"/>
</dbReference>
<dbReference type="GeneID" id="300401918"/>
<keyword evidence="2" id="KW-0186">Copper</keyword>
<reference evidence="5 6" key="1">
    <citation type="submission" date="2021-05" db="EMBL/GenBank/DDBJ databases">
        <title>Biocontrol using Exiguobacterium acetylicum SI17 against litchi downy blight caused by Peronophythora litchii.</title>
        <authorList>
            <person name="Zheng L."/>
        </authorList>
    </citation>
    <scope>NUCLEOTIDE SEQUENCE [LARGE SCALE GENOMIC DNA]</scope>
    <source>
        <strain evidence="5 6">SI17</strain>
    </source>
</reference>
<feature type="compositionally biased region" description="Polar residues" evidence="3">
    <location>
        <begin position="9"/>
        <end position="23"/>
    </location>
</feature>
<proteinExistence type="predicted"/>
<gene>
    <name evidence="5" type="ORF">KKI46_07955</name>
</gene>
<evidence type="ECO:0000256" key="3">
    <source>
        <dbReference type="SAM" id="MobiDB-lite"/>
    </source>
</evidence>
<keyword evidence="6" id="KW-1185">Reference proteome</keyword>
<feature type="domain" description="CopC" evidence="4">
    <location>
        <begin position="6"/>
        <end position="90"/>
    </location>
</feature>
<name>A0ABX8GD65_EXIAC</name>
<evidence type="ECO:0000313" key="6">
    <source>
        <dbReference type="Proteomes" id="UP000679498"/>
    </source>
</evidence>
<accession>A0ABX8GD65</accession>